<evidence type="ECO:0000313" key="2">
    <source>
        <dbReference type="Proteomes" id="UP000294848"/>
    </source>
</evidence>
<evidence type="ECO:0000313" key="1">
    <source>
        <dbReference type="EMBL" id="TDO00025.1"/>
    </source>
</evidence>
<reference evidence="1 2" key="1">
    <citation type="submission" date="2019-03" db="EMBL/GenBank/DDBJ databases">
        <title>Freshwater and sediment microbial communities from various areas in North America, analyzing microbe dynamics in response to fracking.</title>
        <authorList>
            <person name="Lamendella R."/>
        </authorList>
    </citation>
    <scope>NUCLEOTIDE SEQUENCE [LARGE SCALE GENOMIC DNA]</scope>
    <source>
        <strain evidence="1 2">114D</strain>
    </source>
</reference>
<organism evidence="1 2">
    <name type="scientific">Sunxiuqinia elliptica</name>
    <dbReference type="NCBI Taxonomy" id="655355"/>
    <lineage>
        <taxon>Bacteria</taxon>
        <taxon>Pseudomonadati</taxon>
        <taxon>Bacteroidota</taxon>
        <taxon>Bacteroidia</taxon>
        <taxon>Marinilabiliales</taxon>
        <taxon>Prolixibacteraceae</taxon>
        <taxon>Sunxiuqinia</taxon>
    </lineage>
</organism>
<gene>
    <name evidence="1" type="ORF">DET52_106237</name>
</gene>
<dbReference type="EMBL" id="SNWI01000006">
    <property type="protein sequence ID" value="TDO00025.1"/>
    <property type="molecule type" value="Genomic_DNA"/>
</dbReference>
<proteinExistence type="predicted"/>
<dbReference type="Proteomes" id="UP000294848">
    <property type="component" value="Unassembled WGS sequence"/>
</dbReference>
<sequence length="45" mass="5287">MSITCGYQKIEVPSNTHFFYTFLVLDTFSIQFSITRIQCYMADII</sequence>
<name>A0A4R6GYS7_9BACT</name>
<dbReference type="AlphaFoldDB" id="A0A4R6GYS7"/>
<comment type="caution">
    <text evidence="1">The sequence shown here is derived from an EMBL/GenBank/DDBJ whole genome shotgun (WGS) entry which is preliminary data.</text>
</comment>
<protein>
    <submittedName>
        <fullName evidence="1">Uncharacterized protein</fullName>
    </submittedName>
</protein>
<accession>A0A4R6GYS7</accession>